<comment type="caution">
    <text evidence="2">The sequence shown here is derived from an EMBL/GenBank/DDBJ whole genome shotgun (WGS) entry which is preliminary data.</text>
</comment>
<dbReference type="AlphaFoldDB" id="A0A5C4N4V8"/>
<sequence>MTEDTTEPDRWSDDAKDAFVRAADALSSALRTHTVAVAAAGSDADVATIDAAKQALADALEAYDEAQYDYSGTFPPFAIIEEDDEDEHDHAHESQEGDATADENITGVTVLQRMDYRVTDPRAVVAAGSVAQRLSEGEIEGPVTGLGDALYALAHAQGPGGWSRLAETSGLEPVAHVALAVANEGLLPTDPDEWPDDSLSVEEGELLFQEGATWVD</sequence>
<evidence type="ECO:0000313" key="2">
    <source>
        <dbReference type="EMBL" id="TNC51311.1"/>
    </source>
</evidence>
<accession>A0A5C4N4V8</accession>
<protein>
    <submittedName>
        <fullName evidence="2">Uncharacterized protein</fullName>
    </submittedName>
</protein>
<evidence type="ECO:0000313" key="3">
    <source>
        <dbReference type="Proteomes" id="UP000306740"/>
    </source>
</evidence>
<dbReference type="OrthoDB" id="5147858at2"/>
<evidence type="ECO:0000313" key="1">
    <source>
        <dbReference type="EMBL" id="TNC48396.1"/>
    </source>
</evidence>
<reference evidence="2 3" key="1">
    <citation type="submission" date="2019-05" db="EMBL/GenBank/DDBJ databases">
        <title>Mumia sp. nov., isolated from the intestinal contents of plateau pika (Ochotona curzoniae) in the Qinghai-Tibet plateau of China.</title>
        <authorList>
            <person name="Tian Z."/>
        </authorList>
    </citation>
    <scope>NUCLEOTIDE SEQUENCE [LARGE SCALE GENOMIC DNA]</scope>
    <source>
        <strain evidence="3">527</strain>
        <strain evidence="2">Z527</strain>
    </source>
</reference>
<organism evidence="2 3">
    <name type="scientific">Mumia zhuanghuii</name>
    <dbReference type="NCBI Taxonomy" id="2585211"/>
    <lineage>
        <taxon>Bacteria</taxon>
        <taxon>Bacillati</taxon>
        <taxon>Actinomycetota</taxon>
        <taxon>Actinomycetes</taxon>
        <taxon>Propionibacteriales</taxon>
        <taxon>Nocardioidaceae</taxon>
        <taxon>Mumia</taxon>
    </lineage>
</organism>
<dbReference type="RefSeq" id="WP_139085816.1">
    <property type="nucleotide sequence ID" value="NZ_VDFR01000009.1"/>
</dbReference>
<dbReference type="Proteomes" id="UP000306740">
    <property type="component" value="Unassembled WGS sequence"/>
</dbReference>
<name>A0A5C4N4V8_9ACTN</name>
<proteinExistence type="predicted"/>
<gene>
    <name evidence="2" type="ORF">FHE65_02065</name>
    <name evidence="1" type="ORF">FHE65_07355</name>
</gene>
<dbReference type="EMBL" id="VDFR01000036">
    <property type="protein sequence ID" value="TNC48396.1"/>
    <property type="molecule type" value="Genomic_DNA"/>
</dbReference>
<dbReference type="EMBL" id="VDFR01000009">
    <property type="protein sequence ID" value="TNC51311.1"/>
    <property type="molecule type" value="Genomic_DNA"/>
</dbReference>